<gene>
    <name evidence="3" type="ORF">bin01_2848</name>
</gene>
<reference evidence="3" key="1">
    <citation type="journal article" date="2020" name="Environ.">
        <title>Characterization of sponge-associated Verrucomicrobia: microcompartment-based sugar utilization and enhanced toxin-antitoxin modules as features of host-associated Opitutales.</title>
        <authorList>
            <person name="Sizikov S."/>
            <person name="Burgsdorf I."/>
            <person name="Handley K.M."/>
            <person name="Lahyani M."/>
            <person name="Haber M."/>
            <person name="Steindler L."/>
        </authorList>
    </citation>
    <scope>NUCLEOTIDE SEQUENCE</scope>
</reference>
<evidence type="ECO:0000256" key="2">
    <source>
        <dbReference type="ARBA" id="ARBA00024446"/>
    </source>
</evidence>
<name>A0A7G9P5N3_9BACT</name>
<protein>
    <submittedName>
        <fullName evidence="3">BMC-shell protein BMC-P</fullName>
    </submittedName>
</protein>
<evidence type="ECO:0000313" key="3">
    <source>
        <dbReference type="EMBL" id="QNN25554.1"/>
    </source>
</evidence>
<comment type="subcellular location">
    <subcellularLocation>
        <location evidence="1">Bacterial microcompartment</location>
    </subcellularLocation>
</comment>
<dbReference type="Gene3D" id="2.40.50.220">
    <property type="entry name" value="EutN/Ccml"/>
    <property type="match status" value="1"/>
</dbReference>
<sequence>MILARVEGHATTTVSHPSLVGQKIALCTPIDEKGRRVGFPIAALDPIGSGLYAKVFITTDGRFSQSTTGDSASPIRNEIIGIIDSKS</sequence>
<evidence type="ECO:0000256" key="1">
    <source>
        <dbReference type="ARBA" id="ARBA00024322"/>
    </source>
</evidence>
<dbReference type="InterPro" id="IPR004992">
    <property type="entry name" value="EutN_CcmL"/>
</dbReference>
<dbReference type="EMBL" id="MN704367">
    <property type="protein sequence ID" value="QNN25554.1"/>
    <property type="molecule type" value="Genomic_DNA"/>
</dbReference>
<dbReference type="InterPro" id="IPR036677">
    <property type="entry name" value="EutN_CcmL_sf"/>
</dbReference>
<organism evidence="3">
    <name type="scientific">uncultured Verrucomicrobiota bacterium</name>
    <dbReference type="NCBI Taxonomy" id="156588"/>
    <lineage>
        <taxon>Bacteria</taxon>
        <taxon>Pseudomonadati</taxon>
        <taxon>Verrucomicrobiota</taxon>
        <taxon>environmental samples</taxon>
    </lineage>
</organism>
<dbReference type="PANTHER" id="PTHR36539">
    <property type="entry name" value="ETHANOLAMINE UTILIZATION PROTEIN EUTN"/>
    <property type="match status" value="1"/>
</dbReference>
<dbReference type="GO" id="GO:0031469">
    <property type="term" value="C:bacterial microcompartment"/>
    <property type="evidence" value="ECO:0007669"/>
    <property type="project" value="UniProtKB-SubCell"/>
</dbReference>
<proteinExistence type="predicted"/>
<dbReference type="SUPFAM" id="SSF159133">
    <property type="entry name" value="EutN/CcmL-like"/>
    <property type="match status" value="1"/>
</dbReference>
<dbReference type="Pfam" id="PF03319">
    <property type="entry name" value="EutN_CcmL"/>
    <property type="match status" value="1"/>
</dbReference>
<dbReference type="PROSITE" id="PS51932">
    <property type="entry name" value="BMV"/>
    <property type="match status" value="1"/>
</dbReference>
<accession>A0A7G9P5N3</accession>
<dbReference type="AlphaFoldDB" id="A0A7G9P5N3"/>
<keyword evidence="2" id="KW-1283">Bacterial microcompartment</keyword>